<evidence type="ECO:0000313" key="3">
    <source>
        <dbReference type="EMBL" id="ONK58112.1"/>
    </source>
</evidence>
<reference evidence="4" key="1">
    <citation type="journal article" date="2017" name="Nat. Commun.">
        <title>The asparagus genome sheds light on the origin and evolution of a young Y chromosome.</title>
        <authorList>
            <person name="Harkess A."/>
            <person name="Zhou J."/>
            <person name="Xu C."/>
            <person name="Bowers J.E."/>
            <person name="Van der Hulst R."/>
            <person name="Ayyampalayam S."/>
            <person name="Mercati F."/>
            <person name="Riccardi P."/>
            <person name="McKain M.R."/>
            <person name="Kakrana A."/>
            <person name="Tang H."/>
            <person name="Ray J."/>
            <person name="Groenendijk J."/>
            <person name="Arikit S."/>
            <person name="Mathioni S.M."/>
            <person name="Nakano M."/>
            <person name="Shan H."/>
            <person name="Telgmann-Rauber A."/>
            <person name="Kanno A."/>
            <person name="Yue Z."/>
            <person name="Chen H."/>
            <person name="Li W."/>
            <person name="Chen Y."/>
            <person name="Xu X."/>
            <person name="Zhang Y."/>
            <person name="Luo S."/>
            <person name="Chen H."/>
            <person name="Gao J."/>
            <person name="Mao Z."/>
            <person name="Pires J.C."/>
            <person name="Luo M."/>
            <person name="Kudrna D."/>
            <person name="Wing R.A."/>
            <person name="Meyers B.C."/>
            <person name="Yi K."/>
            <person name="Kong H."/>
            <person name="Lavrijsen P."/>
            <person name="Sunseri F."/>
            <person name="Falavigna A."/>
            <person name="Ye Y."/>
            <person name="Leebens-Mack J.H."/>
            <person name="Chen G."/>
        </authorList>
    </citation>
    <scope>NUCLEOTIDE SEQUENCE [LARGE SCALE GENOMIC DNA]</scope>
    <source>
        <strain evidence="4">cv. DH0086</strain>
    </source>
</reference>
<dbReference type="InterPro" id="IPR018170">
    <property type="entry name" value="Aldo/ket_reductase_CS"/>
</dbReference>
<dbReference type="GO" id="GO:0016491">
    <property type="term" value="F:oxidoreductase activity"/>
    <property type="evidence" value="ECO:0007669"/>
    <property type="project" value="InterPro"/>
</dbReference>
<dbReference type="InterPro" id="IPR020471">
    <property type="entry name" value="AKR"/>
</dbReference>
<dbReference type="PANTHER" id="PTHR11732">
    <property type="entry name" value="ALDO/KETO REDUCTASE"/>
    <property type="match status" value="1"/>
</dbReference>
<protein>
    <recommendedName>
        <fullName evidence="2">NADP-dependent oxidoreductase domain-containing protein</fullName>
    </recommendedName>
</protein>
<sequence length="213" mass="23710">MMLVAIGLCLTWIHWPFRLKKGTSPSGENVIPSDIRSTWAAMEKLYDSGKAKAIGVSNFSCKKLKDLLDIARVPPAVNQVECHPSWQQKKLRSFCDSKGIHISAYRPLGPRASEGFSNNLQSHPIITEIAEKLGKSPAQVILRWGIQMGHSVLPKSTNEGRLKTNLDIFDWSIPADLFVKLEDIEQAKLVTGQIFVSPDGICKSEEEVWDGEI</sequence>
<keyword evidence="4" id="KW-1185">Reference proteome</keyword>
<dbReference type="Gramene" id="ONK58112">
    <property type="protein sequence ID" value="ONK58112"/>
    <property type="gene ID" value="A4U43_C09F8250"/>
</dbReference>
<name>A0A5P1E653_ASPOF</name>
<dbReference type="AlphaFoldDB" id="A0A5P1E653"/>
<feature type="chain" id="PRO_5024467968" description="NADP-dependent oxidoreductase domain-containing protein" evidence="1">
    <location>
        <begin position="23"/>
        <end position="213"/>
    </location>
</feature>
<accession>A0A5P1E653</accession>
<dbReference type="PROSITE" id="PS00062">
    <property type="entry name" value="ALDOKETO_REDUCTASE_2"/>
    <property type="match status" value="1"/>
</dbReference>
<feature type="signal peptide" evidence="1">
    <location>
        <begin position="1"/>
        <end position="22"/>
    </location>
</feature>
<gene>
    <name evidence="3" type="ORF">A4U43_C09F8250</name>
</gene>
<dbReference type="EMBL" id="CM007389">
    <property type="protein sequence ID" value="ONK58112.1"/>
    <property type="molecule type" value="Genomic_DNA"/>
</dbReference>
<dbReference type="Pfam" id="PF00248">
    <property type="entry name" value="Aldo_ket_red"/>
    <property type="match status" value="1"/>
</dbReference>
<dbReference type="PROSITE" id="PS00063">
    <property type="entry name" value="ALDOKETO_REDUCTASE_3"/>
    <property type="match status" value="1"/>
</dbReference>
<proteinExistence type="predicted"/>
<dbReference type="OMA" id="KLWPTDQ"/>
<keyword evidence="1" id="KW-0732">Signal</keyword>
<evidence type="ECO:0000313" key="4">
    <source>
        <dbReference type="Proteomes" id="UP000243459"/>
    </source>
</evidence>
<dbReference type="Proteomes" id="UP000243459">
    <property type="component" value="Chromosome 9"/>
</dbReference>
<feature type="domain" description="NADP-dependent oxidoreductase" evidence="2">
    <location>
        <begin position="12"/>
        <end position="184"/>
    </location>
</feature>
<dbReference type="SUPFAM" id="SSF51430">
    <property type="entry name" value="NAD(P)-linked oxidoreductase"/>
    <property type="match status" value="1"/>
</dbReference>
<evidence type="ECO:0000259" key="2">
    <source>
        <dbReference type="Pfam" id="PF00248"/>
    </source>
</evidence>
<evidence type="ECO:0000256" key="1">
    <source>
        <dbReference type="SAM" id="SignalP"/>
    </source>
</evidence>
<dbReference type="InterPro" id="IPR036812">
    <property type="entry name" value="NAD(P)_OxRdtase_dom_sf"/>
</dbReference>
<organism evidence="3 4">
    <name type="scientific">Asparagus officinalis</name>
    <name type="common">Garden asparagus</name>
    <dbReference type="NCBI Taxonomy" id="4686"/>
    <lineage>
        <taxon>Eukaryota</taxon>
        <taxon>Viridiplantae</taxon>
        <taxon>Streptophyta</taxon>
        <taxon>Embryophyta</taxon>
        <taxon>Tracheophyta</taxon>
        <taxon>Spermatophyta</taxon>
        <taxon>Magnoliopsida</taxon>
        <taxon>Liliopsida</taxon>
        <taxon>Asparagales</taxon>
        <taxon>Asparagaceae</taxon>
        <taxon>Asparagoideae</taxon>
        <taxon>Asparagus</taxon>
    </lineage>
</organism>
<dbReference type="Gene3D" id="3.20.20.100">
    <property type="entry name" value="NADP-dependent oxidoreductase domain"/>
    <property type="match status" value="1"/>
</dbReference>
<dbReference type="PRINTS" id="PR00069">
    <property type="entry name" value="ALDKETRDTASE"/>
</dbReference>
<dbReference type="InterPro" id="IPR023210">
    <property type="entry name" value="NADP_OxRdtase_dom"/>
</dbReference>